<evidence type="ECO:0000256" key="1">
    <source>
        <dbReference type="ARBA" id="ARBA00008460"/>
    </source>
</evidence>
<reference evidence="2 3" key="1">
    <citation type="journal article" date="2010" name="DNA Res.">
        <title>Bacterial lifestyle in a deep-sea hydrothermal vent chimney revealed by the genome sequence of the thermophilic bacterium Deferribacter desulfuricans SSM1.</title>
        <authorList>
            <person name="Takaki Y."/>
            <person name="Shimamura S."/>
            <person name="Nakagawa S."/>
            <person name="Fukuhara Y."/>
            <person name="Horikawa H."/>
            <person name="Ankai A."/>
            <person name="Harada T."/>
            <person name="Hosoyama A."/>
            <person name="Oguchi A."/>
            <person name="Fukui S."/>
            <person name="Fujita N."/>
            <person name="Takami H."/>
            <person name="Takai K."/>
        </authorList>
    </citation>
    <scope>NUCLEOTIDE SEQUENCE [LARGE SCALE GENOMIC DNA]</scope>
    <source>
        <strain evidence="3">DSM 14783 / JCM 11476 / NBRC 101012 / SSM1</strain>
    </source>
</reference>
<organism evidence="2 3">
    <name type="scientific">Deferribacter desulfuricans (strain DSM 14783 / JCM 11476 / NBRC 101012 / SSM1)</name>
    <dbReference type="NCBI Taxonomy" id="639282"/>
    <lineage>
        <taxon>Bacteria</taxon>
        <taxon>Pseudomonadati</taxon>
        <taxon>Deferribacterota</taxon>
        <taxon>Deferribacteres</taxon>
        <taxon>Deferribacterales</taxon>
        <taxon>Deferribacteraceae</taxon>
        <taxon>Deferribacter</taxon>
    </lineage>
</organism>
<name>D3PCF3_DEFDS</name>
<evidence type="ECO:0000313" key="3">
    <source>
        <dbReference type="Proteomes" id="UP000001520"/>
    </source>
</evidence>
<dbReference type="Pfam" id="PF04359">
    <property type="entry name" value="DUF493"/>
    <property type="match status" value="1"/>
</dbReference>
<dbReference type="KEGG" id="ddf:DEFDS_0798"/>
<accession>D3PCF3</accession>
<dbReference type="OrthoDB" id="9793424at2"/>
<dbReference type="InterPro" id="IPR007454">
    <property type="entry name" value="UPF0250_YbeD-like"/>
</dbReference>
<dbReference type="AlphaFoldDB" id="D3PCF3"/>
<protein>
    <recommendedName>
        <fullName evidence="4">DUF493 domain-containing protein</fullName>
    </recommendedName>
</protein>
<proteinExistence type="inferred from homology"/>
<dbReference type="STRING" id="639282.DEFDS_0798"/>
<dbReference type="EMBL" id="AP011529">
    <property type="protein sequence ID" value="BAI80276.1"/>
    <property type="molecule type" value="Genomic_DNA"/>
</dbReference>
<dbReference type="InterPro" id="IPR027471">
    <property type="entry name" value="YbeD-like_sf"/>
</dbReference>
<dbReference type="HOGENOM" id="CLU_161438_2_0_0"/>
<sequence length="85" mass="10079">MNINIDEVIEFPTLYTFKIIGINTEIFKNKVILLFQNKKNKNLKFNLSKSNKYLSVTVEVEVINKDELFEIYKKIKNIQGVTYFL</sequence>
<dbReference type="SUPFAM" id="SSF117991">
    <property type="entry name" value="YbeD/HP0495-like"/>
    <property type="match status" value="1"/>
</dbReference>
<gene>
    <name evidence="2" type="ordered locus">DEFDS_0798</name>
</gene>
<dbReference type="PANTHER" id="PTHR38036">
    <property type="entry name" value="UPF0250 PROTEIN YBED"/>
    <property type="match status" value="1"/>
</dbReference>
<evidence type="ECO:0008006" key="4">
    <source>
        <dbReference type="Google" id="ProtNLM"/>
    </source>
</evidence>
<dbReference type="Proteomes" id="UP000001520">
    <property type="component" value="Chromosome"/>
</dbReference>
<dbReference type="Gene3D" id="3.30.70.260">
    <property type="match status" value="1"/>
</dbReference>
<dbReference type="RefSeq" id="WP_013007524.1">
    <property type="nucleotide sequence ID" value="NC_013939.1"/>
</dbReference>
<dbReference type="PANTHER" id="PTHR38036:SF1">
    <property type="entry name" value="UPF0250 PROTEIN YBED"/>
    <property type="match status" value="1"/>
</dbReference>
<comment type="similarity">
    <text evidence="1">Belongs to the UPF0250 family.</text>
</comment>
<evidence type="ECO:0000313" key="2">
    <source>
        <dbReference type="EMBL" id="BAI80276.1"/>
    </source>
</evidence>
<keyword evidence="3" id="KW-1185">Reference proteome</keyword>
<dbReference type="GO" id="GO:0005829">
    <property type="term" value="C:cytosol"/>
    <property type="evidence" value="ECO:0007669"/>
    <property type="project" value="TreeGrafter"/>
</dbReference>
<dbReference type="eggNOG" id="COG2921">
    <property type="taxonomic scope" value="Bacteria"/>
</dbReference>